<dbReference type="Pfam" id="PF07219">
    <property type="entry name" value="HemY_N"/>
    <property type="match status" value="1"/>
</dbReference>
<evidence type="ECO:0000256" key="2">
    <source>
        <dbReference type="ARBA" id="ARBA00022692"/>
    </source>
</evidence>
<evidence type="ECO:0000256" key="5">
    <source>
        <dbReference type="SAM" id="MobiDB-lite"/>
    </source>
</evidence>
<dbReference type="GO" id="GO:0016020">
    <property type="term" value="C:membrane"/>
    <property type="evidence" value="ECO:0007669"/>
    <property type="project" value="UniProtKB-SubCell"/>
</dbReference>
<dbReference type="KEGG" id="htq:FRZ44_53210"/>
<protein>
    <submittedName>
        <fullName evidence="8">Heme biosynthesis protein HemY</fullName>
    </submittedName>
</protein>
<evidence type="ECO:0000313" key="8">
    <source>
        <dbReference type="EMBL" id="QEX20006.1"/>
    </source>
</evidence>
<dbReference type="AlphaFoldDB" id="A0A5J6MZ91"/>
<evidence type="ECO:0000256" key="3">
    <source>
        <dbReference type="ARBA" id="ARBA00022989"/>
    </source>
</evidence>
<dbReference type="Proteomes" id="UP000326202">
    <property type="component" value="Chromosome"/>
</dbReference>
<dbReference type="EMBL" id="CP042906">
    <property type="protein sequence ID" value="QEX20006.1"/>
    <property type="molecule type" value="Genomic_DNA"/>
</dbReference>
<evidence type="ECO:0000256" key="1">
    <source>
        <dbReference type="ARBA" id="ARBA00004370"/>
    </source>
</evidence>
<dbReference type="OrthoDB" id="9798343at2"/>
<evidence type="ECO:0000256" key="6">
    <source>
        <dbReference type="SAM" id="Phobius"/>
    </source>
</evidence>
<keyword evidence="3 6" id="KW-1133">Transmembrane helix</keyword>
<feature type="region of interest" description="Disordered" evidence="5">
    <location>
        <begin position="446"/>
        <end position="471"/>
    </location>
</feature>
<evidence type="ECO:0000259" key="7">
    <source>
        <dbReference type="Pfam" id="PF07219"/>
    </source>
</evidence>
<dbReference type="InterPro" id="IPR010817">
    <property type="entry name" value="HemY_N"/>
</dbReference>
<comment type="subcellular location">
    <subcellularLocation>
        <location evidence="1">Membrane</location>
    </subcellularLocation>
</comment>
<reference evidence="8 9" key="1">
    <citation type="submission" date="2019-08" db="EMBL/GenBank/DDBJ databases">
        <title>Hyperibacter terrae gen. nov., sp. nov. and Hyperibacter viscosus sp. nov., two new members in the family Rhodospirillaceae isolated from the rhizosphere of Hypericum perforatum.</title>
        <authorList>
            <person name="Noviana Z."/>
        </authorList>
    </citation>
    <scope>NUCLEOTIDE SEQUENCE [LARGE SCALE GENOMIC DNA]</scope>
    <source>
        <strain evidence="8 9">R5913</strain>
    </source>
</reference>
<dbReference type="Gene3D" id="1.25.40.10">
    <property type="entry name" value="Tetratricopeptide repeat domain"/>
    <property type="match status" value="1"/>
</dbReference>
<dbReference type="InterPro" id="IPR011990">
    <property type="entry name" value="TPR-like_helical_dom_sf"/>
</dbReference>
<feature type="compositionally biased region" description="Low complexity" evidence="5">
    <location>
        <begin position="451"/>
        <end position="468"/>
    </location>
</feature>
<organism evidence="8 9">
    <name type="scientific">Hypericibacter terrae</name>
    <dbReference type="NCBI Taxonomy" id="2602015"/>
    <lineage>
        <taxon>Bacteria</taxon>
        <taxon>Pseudomonadati</taxon>
        <taxon>Pseudomonadota</taxon>
        <taxon>Alphaproteobacteria</taxon>
        <taxon>Rhodospirillales</taxon>
        <taxon>Dongiaceae</taxon>
        <taxon>Hypericibacter</taxon>
    </lineage>
</organism>
<feature type="domain" description="HemY N-terminal" evidence="7">
    <location>
        <begin position="26"/>
        <end position="132"/>
    </location>
</feature>
<keyword evidence="9" id="KW-1185">Reference proteome</keyword>
<gene>
    <name evidence="8" type="ORF">FRZ44_53210</name>
</gene>
<feature type="transmembrane region" description="Helical" evidence="6">
    <location>
        <begin position="42"/>
        <end position="62"/>
    </location>
</feature>
<proteinExistence type="predicted"/>
<evidence type="ECO:0000256" key="4">
    <source>
        <dbReference type="ARBA" id="ARBA00023136"/>
    </source>
</evidence>
<name>A0A5J6MZ91_9PROT</name>
<dbReference type="SUPFAM" id="SSF48452">
    <property type="entry name" value="TPR-like"/>
    <property type="match status" value="1"/>
</dbReference>
<sequence length="485" mass="52396">MRSTLWFLLKLAILIAAAIWIADRPGHVSFDWLGWRVDTSVGVLLAALLLLMALAAVLYRLWHVIVRGPRRLSERRGERQRLKGYRALTQGMVAVAAGDAEEAKRQARIAHGLLKEPPLTLLLAAQAAQLSGDETAARRYFTAMLERPETAFLGMRGLLNQALAKGDTGEALKLASKAHEERPQAGWAAKALLDLELKQGEWISARRTAKAAEKLKVIDRERYRRIEGISYLEQARLEAEAVRATALARDAARLLPDFVPALAIEARVLARAGREREGEKILEKAWNRGLGHPTIASAYAAIRPNESALDRARRFEKLTHGRPDATESRLTLAETAIAAGLWGPARSSLEAVAATERSAPSLRLCRLMARLEEGEHGDLAAARRWLMAAADAPPDPAWVCNHCGATAGDWTARCGHCGEFDSLAWKEGARVVLALGGVAGETRSSEARFLPASPTSAAPAPAVAAAGDPKAETGAAPIDAARLIT</sequence>
<keyword evidence="2 6" id="KW-0812">Transmembrane</keyword>
<keyword evidence="4 6" id="KW-0472">Membrane</keyword>
<accession>A0A5J6MZ91</accession>
<dbReference type="RefSeq" id="WP_151180014.1">
    <property type="nucleotide sequence ID" value="NZ_CP042906.1"/>
</dbReference>
<evidence type="ECO:0000313" key="9">
    <source>
        <dbReference type="Proteomes" id="UP000326202"/>
    </source>
</evidence>